<comment type="caution">
    <text evidence="8">The sequence shown here is derived from an EMBL/GenBank/DDBJ whole genome shotgun (WGS) entry which is preliminary data.</text>
</comment>
<proteinExistence type="inferred from homology"/>
<dbReference type="InterPro" id="IPR005921">
    <property type="entry name" value="HutH"/>
</dbReference>
<dbReference type="Gene3D" id="1.20.200.10">
    <property type="entry name" value="Fumarase/aspartase (Central domain)"/>
    <property type="match status" value="1"/>
</dbReference>
<dbReference type="Pfam" id="PF00221">
    <property type="entry name" value="Lyase_aromatic"/>
    <property type="match status" value="1"/>
</dbReference>
<feature type="modified residue" description="2,3-didehydroalanine (Ser)" evidence="6">
    <location>
        <position position="141"/>
    </location>
</feature>
<dbReference type="OrthoDB" id="9806955at2"/>
<dbReference type="UniPathway" id="UPA00379">
    <property type="reaction ID" value="UER00549"/>
</dbReference>
<keyword evidence="4 6" id="KW-0456">Lyase</keyword>
<dbReference type="FunFam" id="1.20.200.10:FF:000003">
    <property type="entry name" value="Histidine ammonia-lyase"/>
    <property type="match status" value="1"/>
</dbReference>
<dbReference type="HAMAP" id="MF_00229">
    <property type="entry name" value="His_ammonia_lyase"/>
    <property type="match status" value="1"/>
</dbReference>
<evidence type="ECO:0000256" key="7">
    <source>
        <dbReference type="RuleBase" id="RU003954"/>
    </source>
</evidence>
<keyword evidence="3 6" id="KW-0369">Histidine metabolism</keyword>
<dbReference type="InterPro" id="IPR024083">
    <property type="entry name" value="Fumarase/histidase_N"/>
</dbReference>
<dbReference type="EC" id="4.3.1.3" evidence="2 6"/>
<dbReference type="InterPro" id="IPR008948">
    <property type="entry name" value="L-Aspartase-like"/>
</dbReference>
<evidence type="ECO:0000256" key="6">
    <source>
        <dbReference type="HAMAP-Rule" id="MF_00229"/>
    </source>
</evidence>
<dbReference type="GO" id="GO:0004397">
    <property type="term" value="F:histidine ammonia-lyase activity"/>
    <property type="evidence" value="ECO:0007669"/>
    <property type="project" value="UniProtKB-UniRule"/>
</dbReference>
<comment type="similarity">
    <text evidence="6 7">Belongs to the PAL/histidase family.</text>
</comment>
<dbReference type="GO" id="GO:0019556">
    <property type="term" value="P:L-histidine catabolic process to glutamate and formamide"/>
    <property type="evidence" value="ECO:0007669"/>
    <property type="project" value="UniProtKB-UniPathway"/>
</dbReference>
<dbReference type="GO" id="GO:0005737">
    <property type="term" value="C:cytoplasm"/>
    <property type="evidence" value="ECO:0007669"/>
    <property type="project" value="UniProtKB-SubCell"/>
</dbReference>
<sequence>MLAGEKNLTIEDLVQVARKHKKAALSAKALEKAKAARKLIQDWIKQGKAIYGVTTGFGALCDRTIPSEEAKLLQENILKSHAAGVGEPLPEEVVRAVMAIRLQDLSQGYSGVRPETLTALLDLLNSDVVPIVPEKGSVGASGDLCPMAHLALVLIGHGQAWFRGRKMSGAQALAEAGLRPLCLEAGEGLALINGTQVMTAIAALAVHDARILAKTADIACAMSLEVLMGSNTEFDQRIQAVRPHLGQAEAAANMALLTDKSEIISSHKDCGRIQDAYTLRCSPQIHGASRGAMEHITKVVDIEINSSTTNPLVFPETEDFLLGGNFHGQPVALAADYLGIALAEFASVSERRIERLVNPQLSGLPAFLVEDSGLNSGFMIAQYTAAALVSENKTLAHPACVDSIPTSANKEDHVSMGTISARKARSILQNAAHVLAIELLCGAQALDLLTNGRPGPGTEAAYQAVRARISRLERDRILAPDIEQATEMVLSGEIVAKVEEKVGPLK</sequence>
<comment type="subcellular location">
    <subcellularLocation>
        <location evidence="6">Cytoplasm</location>
    </subcellularLocation>
</comment>
<evidence type="ECO:0000256" key="1">
    <source>
        <dbReference type="ARBA" id="ARBA00005113"/>
    </source>
</evidence>
<dbReference type="RefSeq" id="WP_044347418.1">
    <property type="nucleotide sequence ID" value="NZ_AZAC01000008.1"/>
</dbReference>
<accession>A0A0D2GIX9</accession>
<keyword evidence="6" id="KW-0963">Cytoplasm</keyword>
<feature type="cross-link" description="5-imidazolinone (Ala-Gly)" evidence="6">
    <location>
        <begin position="140"/>
        <end position="142"/>
    </location>
</feature>
<dbReference type="AlphaFoldDB" id="A0A0D2GIX9"/>
<comment type="PTM">
    <text evidence="6">Contains an active site 4-methylidene-imidazol-5-one (MIO), which is formed autocatalytically by cyclization and dehydration of residues Ala-Ser-Gly.</text>
</comment>
<dbReference type="GO" id="GO:0019557">
    <property type="term" value="P:L-histidine catabolic process to glutamate and formate"/>
    <property type="evidence" value="ECO:0007669"/>
    <property type="project" value="UniProtKB-UniPathway"/>
</dbReference>
<dbReference type="PANTHER" id="PTHR10362">
    <property type="entry name" value="HISTIDINE AMMONIA-LYASE"/>
    <property type="match status" value="1"/>
</dbReference>
<evidence type="ECO:0000256" key="4">
    <source>
        <dbReference type="ARBA" id="ARBA00023239"/>
    </source>
</evidence>
<evidence type="ECO:0000256" key="2">
    <source>
        <dbReference type="ARBA" id="ARBA00012994"/>
    </source>
</evidence>
<comment type="catalytic activity">
    <reaction evidence="5 6">
        <text>L-histidine = trans-urocanate + NH4(+)</text>
        <dbReference type="Rhea" id="RHEA:21232"/>
        <dbReference type="ChEBI" id="CHEBI:17771"/>
        <dbReference type="ChEBI" id="CHEBI:28938"/>
        <dbReference type="ChEBI" id="CHEBI:57595"/>
        <dbReference type="EC" id="4.3.1.3"/>
    </reaction>
</comment>
<dbReference type="FunFam" id="1.10.275.10:FF:000005">
    <property type="entry name" value="Histidine ammonia-lyase"/>
    <property type="match status" value="1"/>
</dbReference>
<evidence type="ECO:0000313" key="8">
    <source>
        <dbReference type="EMBL" id="KIX14767.1"/>
    </source>
</evidence>
<dbReference type="PATRIC" id="fig|1429043.3.peg.1357"/>
<comment type="pathway">
    <text evidence="1 6">Amino-acid degradation; L-histidine degradation into L-glutamate; N-formimidoyl-L-glutamate from L-histidine: step 1/3.</text>
</comment>
<dbReference type="NCBIfam" id="NF006871">
    <property type="entry name" value="PRK09367.1"/>
    <property type="match status" value="1"/>
</dbReference>
<dbReference type="SUPFAM" id="SSF48557">
    <property type="entry name" value="L-aspartase-like"/>
    <property type="match status" value="1"/>
</dbReference>
<protein>
    <recommendedName>
        <fullName evidence="2 6">Histidine ammonia-lyase</fullName>
        <shortName evidence="6">Histidase</shortName>
        <ecNumber evidence="2 6">4.3.1.3</ecNumber>
    </recommendedName>
</protein>
<dbReference type="STRING" id="1429043.X474_06390"/>
<dbReference type="Proteomes" id="UP000032233">
    <property type="component" value="Unassembled WGS sequence"/>
</dbReference>
<keyword evidence="9" id="KW-1185">Reference proteome</keyword>
<evidence type="ECO:0000313" key="9">
    <source>
        <dbReference type="Proteomes" id="UP000032233"/>
    </source>
</evidence>
<reference evidence="8 9" key="1">
    <citation type="submission" date="2013-11" db="EMBL/GenBank/DDBJ databases">
        <title>Metagenomic analysis of a methanogenic consortium involved in long chain n-alkane degradation.</title>
        <authorList>
            <person name="Davidova I.A."/>
            <person name="Callaghan A.V."/>
            <person name="Wawrik B."/>
            <person name="Pruitt S."/>
            <person name="Marks C."/>
            <person name="Duncan K.E."/>
            <person name="Suflita J.M."/>
        </authorList>
    </citation>
    <scope>NUCLEOTIDE SEQUENCE [LARGE SCALE GENOMIC DNA]</scope>
    <source>
        <strain evidence="8 9">SPR</strain>
    </source>
</reference>
<dbReference type="Gene3D" id="1.10.275.10">
    <property type="entry name" value="Fumarase/aspartase (N-terminal domain)"/>
    <property type="match status" value="1"/>
</dbReference>
<name>A0A0D2GIX9_9BACT</name>
<evidence type="ECO:0000256" key="5">
    <source>
        <dbReference type="ARBA" id="ARBA00049269"/>
    </source>
</evidence>
<gene>
    <name evidence="6" type="primary">hutH</name>
    <name evidence="8" type="ORF">X474_06390</name>
</gene>
<dbReference type="InParanoid" id="A0A0D2GIX9"/>
<dbReference type="EMBL" id="AZAC01000008">
    <property type="protein sequence ID" value="KIX14767.1"/>
    <property type="molecule type" value="Genomic_DNA"/>
</dbReference>
<evidence type="ECO:0000256" key="3">
    <source>
        <dbReference type="ARBA" id="ARBA00022808"/>
    </source>
</evidence>
<dbReference type="NCBIfam" id="TIGR01225">
    <property type="entry name" value="hutH"/>
    <property type="match status" value="1"/>
</dbReference>
<organism evidence="8 9">
    <name type="scientific">Dethiosulfatarculus sandiegensis</name>
    <dbReference type="NCBI Taxonomy" id="1429043"/>
    <lineage>
        <taxon>Bacteria</taxon>
        <taxon>Pseudomonadati</taxon>
        <taxon>Thermodesulfobacteriota</taxon>
        <taxon>Desulfarculia</taxon>
        <taxon>Desulfarculales</taxon>
        <taxon>Desulfarculaceae</taxon>
        <taxon>Dethiosulfatarculus</taxon>
    </lineage>
</organism>
<dbReference type="InterPro" id="IPR001106">
    <property type="entry name" value="Aromatic_Lyase"/>
</dbReference>
<dbReference type="CDD" id="cd00332">
    <property type="entry name" value="PAL-HAL"/>
    <property type="match status" value="1"/>
</dbReference>